<evidence type="ECO:0000313" key="12">
    <source>
        <dbReference type="EMBL" id="TFL02368.1"/>
    </source>
</evidence>
<dbReference type="UniPathway" id="UPA00378"/>
<feature type="transmembrane region" description="Helical" evidence="10">
    <location>
        <begin position="299"/>
        <end position="324"/>
    </location>
</feature>
<dbReference type="GO" id="GO:0042281">
    <property type="term" value="F:dolichyl pyrophosphate Man9GlcNAc2 alpha-1,3-glucosyltransferase activity"/>
    <property type="evidence" value="ECO:0007669"/>
    <property type="project" value="TreeGrafter"/>
</dbReference>
<feature type="transmembrane region" description="Helical" evidence="10">
    <location>
        <begin position="144"/>
        <end position="165"/>
    </location>
</feature>
<evidence type="ECO:0000256" key="7">
    <source>
        <dbReference type="ARBA" id="ARBA00022824"/>
    </source>
</evidence>
<keyword evidence="6 10" id="KW-0812">Transmembrane</keyword>
<dbReference type="EMBL" id="ML178822">
    <property type="protein sequence ID" value="TFL02368.1"/>
    <property type="molecule type" value="Genomic_DNA"/>
</dbReference>
<dbReference type="OrthoDB" id="5589195at2759"/>
<dbReference type="GO" id="GO:0005789">
    <property type="term" value="C:endoplasmic reticulum membrane"/>
    <property type="evidence" value="ECO:0007669"/>
    <property type="project" value="UniProtKB-SubCell"/>
</dbReference>
<keyword evidence="5 10" id="KW-0808">Transferase</keyword>
<dbReference type="Proteomes" id="UP000305067">
    <property type="component" value="Unassembled WGS sequence"/>
</dbReference>
<dbReference type="Pfam" id="PF03155">
    <property type="entry name" value="Alg6_Alg8"/>
    <property type="match status" value="1"/>
</dbReference>
<dbReference type="EC" id="2.4.1.-" evidence="10"/>
<keyword evidence="9 10" id="KW-0472">Membrane</keyword>
<keyword evidence="4 10" id="KW-0328">Glycosyltransferase</keyword>
<evidence type="ECO:0000256" key="8">
    <source>
        <dbReference type="ARBA" id="ARBA00022989"/>
    </source>
</evidence>
<evidence type="ECO:0000256" key="1">
    <source>
        <dbReference type="ARBA" id="ARBA00004477"/>
    </source>
</evidence>
<evidence type="ECO:0000256" key="9">
    <source>
        <dbReference type="ARBA" id="ARBA00023136"/>
    </source>
</evidence>
<comment type="pathway">
    <text evidence="2 10">Protein modification; protein glycosylation.</text>
</comment>
<feature type="region of interest" description="Disordered" evidence="11">
    <location>
        <begin position="513"/>
        <end position="553"/>
    </location>
</feature>
<keyword evidence="7 10" id="KW-0256">Endoplasmic reticulum</keyword>
<dbReference type="STRING" id="1884261.A0A5C3QM02"/>
<evidence type="ECO:0000256" key="10">
    <source>
        <dbReference type="RuleBase" id="RU363110"/>
    </source>
</evidence>
<evidence type="ECO:0000256" key="5">
    <source>
        <dbReference type="ARBA" id="ARBA00022679"/>
    </source>
</evidence>
<keyword evidence="13" id="KW-1185">Reference proteome</keyword>
<keyword evidence="8 10" id="KW-1133">Transmembrane helix</keyword>
<name>A0A5C3QM02_9AGAR</name>
<evidence type="ECO:0000313" key="13">
    <source>
        <dbReference type="Proteomes" id="UP000305067"/>
    </source>
</evidence>
<feature type="transmembrane region" description="Helical" evidence="10">
    <location>
        <begin position="442"/>
        <end position="464"/>
    </location>
</feature>
<dbReference type="AlphaFoldDB" id="A0A5C3QM02"/>
<evidence type="ECO:0000256" key="2">
    <source>
        <dbReference type="ARBA" id="ARBA00004922"/>
    </source>
</evidence>
<evidence type="ECO:0000256" key="4">
    <source>
        <dbReference type="ARBA" id="ARBA00022676"/>
    </source>
</evidence>
<comment type="subcellular location">
    <subcellularLocation>
        <location evidence="1 10">Endoplasmic reticulum membrane</location>
        <topology evidence="1 10">Multi-pass membrane protein</topology>
    </subcellularLocation>
</comment>
<evidence type="ECO:0000256" key="3">
    <source>
        <dbReference type="ARBA" id="ARBA00008715"/>
    </source>
</evidence>
<feature type="compositionally biased region" description="Basic and acidic residues" evidence="11">
    <location>
        <begin position="543"/>
        <end position="553"/>
    </location>
</feature>
<evidence type="ECO:0000256" key="6">
    <source>
        <dbReference type="ARBA" id="ARBA00022692"/>
    </source>
</evidence>
<feature type="transmembrane region" description="Helical" evidence="10">
    <location>
        <begin position="230"/>
        <end position="250"/>
    </location>
</feature>
<feature type="transmembrane region" description="Helical" evidence="10">
    <location>
        <begin position="371"/>
        <end position="394"/>
    </location>
</feature>
<accession>A0A5C3QM02</accession>
<feature type="transmembrane region" description="Helical" evidence="10">
    <location>
        <begin position="476"/>
        <end position="494"/>
    </location>
</feature>
<evidence type="ECO:0000256" key="11">
    <source>
        <dbReference type="SAM" id="MobiDB-lite"/>
    </source>
</evidence>
<proteinExistence type="inferred from homology"/>
<comment type="similarity">
    <text evidence="3 10">Belongs to the ALG6/ALG8 glucosyltransferase family.</text>
</comment>
<protein>
    <recommendedName>
        <fullName evidence="10">Alpha-1,3-glucosyltransferase</fullName>
        <ecNumber evidence="10">2.4.1.-</ecNumber>
    </recommendedName>
</protein>
<sequence>MEKQGMKDWIVPGAIVVSLYLKWCLGLGSHSGKNSPPLFGDYEAQRHWMEITNHLPVKQWYTYDLQYWGLDYPPLTAYHSWLCGLIGSWLNPSWFSLDDSRGLETSSSQVYMRSTALASDTLIYLPAVLMFVKTWHVSRSRRTQNLALLTLLFQPALLLIDFGHFQFNSVMLSFTLLSLNFLASGNDILGAVFFVLSLGFKQMALYYAPAVGSYLVAKCIHLGPAEGSRLFLRLALTTVMAFVLLFAPFLPPFSPLSTVLHPITRIFPFDRGLFEDKVSNFWCASNVVLKWKNIASPGLLVKISTVFTALGFAPGVTLLLRTGFQQRAASGKPEHKASPRTSPMLPLLVYVLLTSSLSFFLFSFQVHEKSILLPLLPMTLLMSSSAPTSSTFLWGALMNNMAMFSMWPLLKRDGLGVQYLVMLALWNRLLGYNPFAQPKRKLIHLLSAAANTSAIVIHAMELLFSPPARYPDLYPVLNVLVTTPVFGFCLLWSIKSTVQIAWALQGPGTTLKREGAGLEPKAATSDKQLDKITVRPPLPESFRSQEEEKDRTS</sequence>
<gene>
    <name evidence="12" type="ORF">BDV98DRAFT_505474</name>
</gene>
<dbReference type="PANTHER" id="PTHR12413:SF1">
    <property type="entry name" value="DOLICHYL PYROPHOSPHATE MAN9GLCNAC2 ALPHA-1,3-GLUCOSYLTRANSFERASE"/>
    <property type="match status" value="1"/>
</dbReference>
<feature type="transmembrane region" description="Helical" evidence="10">
    <location>
        <begin position="344"/>
        <end position="364"/>
    </location>
</feature>
<dbReference type="PANTHER" id="PTHR12413">
    <property type="entry name" value="DOLICHYL GLYCOSYLTRANSFERASE"/>
    <property type="match status" value="1"/>
</dbReference>
<organism evidence="12 13">
    <name type="scientific">Pterulicium gracile</name>
    <dbReference type="NCBI Taxonomy" id="1884261"/>
    <lineage>
        <taxon>Eukaryota</taxon>
        <taxon>Fungi</taxon>
        <taxon>Dikarya</taxon>
        <taxon>Basidiomycota</taxon>
        <taxon>Agaricomycotina</taxon>
        <taxon>Agaricomycetes</taxon>
        <taxon>Agaricomycetidae</taxon>
        <taxon>Agaricales</taxon>
        <taxon>Pleurotineae</taxon>
        <taxon>Pterulaceae</taxon>
        <taxon>Pterulicium</taxon>
    </lineage>
</organism>
<reference evidence="12 13" key="1">
    <citation type="journal article" date="2019" name="Nat. Ecol. Evol.">
        <title>Megaphylogeny resolves global patterns of mushroom evolution.</title>
        <authorList>
            <person name="Varga T."/>
            <person name="Krizsan K."/>
            <person name="Foldi C."/>
            <person name="Dima B."/>
            <person name="Sanchez-Garcia M."/>
            <person name="Sanchez-Ramirez S."/>
            <person name="Szollosi G.J."/>
            <person name="Szarkandi J.G."/>
            <person name="Papp V."/>
            <person name="Albert L."/>
            <person name="Andreopoulos W."/>
            <person name="Angelini C."/>
            <person name="Antonin V."/>
            <person name="Barry K.W."/>
            <person name="Bougher N.L."/>
            <person name="Buchanan P."/>
            <person name="Buyck B."/>
            <person name="Bense V."/>
            <person name="Catcheside P."/>
            <person name="Chovatia M."/>
            <person name="Cooper J."/>
            <person name="Damon W."/>
            <person name="Desjardin D."/>
            <person name="Finy P."/>
            <person name="Geml J."/>
            <person name="Haridas S."/>
            <person name="Hughes K."/>
            <person name="Justo A."/>
            <person name="Karasinski D."/>
            <person name="Kautmanova I."/>
            <person name="Kiss B."/>
            <person name="Kocsube S."/>
            <person name="Kotiranta H."/>
            <person name="LaButti K.M."/>
            <person name="Lechner B.E."/>
            <person name="Liimatainen K."/>
            <person name="Lipzen A."/>
            <person name="Lukacs Z."/>
            <person name="Mihaltcheva S."/>
            <person name="Morgado L.N."/>
            <person name="Niskanen T."/>
            <person name="Noordeloos M.E."/>
            <person name="Ohm R.A."/>
            <person name="Ortiz-Santana B."/>
            <person name="Ovrebo C."/>
            <person name="Racz N."/>
            <person name="Riley R."/>
            <person name="Savchenko A."/>
            <person name="Shiryaev A."/>
            <person name="Soop K."/>
            <person name="Spirin V."/>
            <person name="Szebenyi C."/>
            <person name="Tomsovsky M."/>
            <person name="Tulloss R.E."/>
            <person name="Uehling J."/>
            <person name="Grigoriev I.V."/>
            <person name="Vagvolgyi C."/>
            <person name="Papp T."/>
            <person name="Martin F.M."/>
            <person name="Miettinen O."/>
            <person name="Hibbett D.S."/>
            <person name="Nagy L.G."/>
        </authorList>
    </citation>
    <scope>NUCLEOTIDE SEQUENCE [LARGE SCALE GENOMIC DNA]</scope>
    <source>
        <strain evidence="12 13">CBS 309.79</strain>
    </source>
</reference>
<dbReference type="InterPro" id="IPR004856">
    <property type="entry name" value="Glyco_trans_ALG6/ALG8"/>
</dbReference>
<feature type="transmembrane region" description="Helical" evidence="10">
    <location>
        <begin position="110"/>
        <end position="132"/>
    </location>
</feature>